<gene>
    <name evidence="11" type="ORF">PX52LOC_02112</name>
</gene>
<dbReference type="AlphaFoldDB" id="A0A5C1AAF3"/>
<evidence type="ECO:0000256" key="7">
    <source>
        <dbReference type="ARBA" id="ARBA00022842"/>
    </source>
</evidence>
<evidence type="ECO:0000259" key="9">
    <source>
        <dbReference type="Pfam" id="PF01743"/>
    </source>
</evidence>
<dbReference type="GO" id="GO:0000166">
    <property type="term" value="F:nucleotide binding"/>
    <property type="evidence" value="ECO:0007669"/>
    <property type="project" value="UniProtKB-KW"/>
</dbReference>
<organism evidence="11 12">
    <name type="scientific">Limnoglobus roseus</name>
    <dbReference type="NCBI Taxonomy" id="2598579"/>
    <lineage>
        <taxon>Bacteria</taxon>
        <taxon>Pseudomonadati</taxon>
        <taxon>Planctomycetota</taxon>
        <taxon>Planctomycetia</taxon>
        <taxon>Gemmatales</taxon>
        <taxon>Gemmataceae</taxon>
        <taxon>Limnoglobus</taxon>
    </lineage>
</organism>
<evidence type="ECO:0000256" key="5">
    <source>
        <dbReference type="ARBA" id="ARBA00022723"/>
    </source>
</evidence>
<evidence type="ECO:0000256" key="6">
    <source>
        <dbReference type="ARBA" id="ARBA00022741"/>
    </source>
</evidence>
<evidence type="ECO:0000313" key="11">
    <source>
        <dbReference type="EMBL" id="QEL15197.1"/>
    </source>
</evidence>
<keyword evidence="3" id="KW-0819">tRNA processing</keyword>
<name>A0A5C1AAF3_9BACT</name>
<dbReference type="InterPro" id="IPR050264">
    <property type="entry name" value="Bact_CCA-adding_enz_type3_sf"/>
</dbReference>
<proteinExistence type="inferred from homology"/>
<dbReference type="GO" id="GO:0046872">
    <property type="term" value="F:metal ion binding"/>
    <property type="evidence" value="ECO:0007669"/>
    <property type="project" value="UniProtKB-KW"/>
</dbReference>
<dbReference type="Gene3D" id="3.30.460.10">
    <property type="entry name" value="Beta Polymerase, domain 2"/>
    <property type="match status" value="1"/>
</dbReference>
<dbReference type="OrthoDB" id="9805698at2"/>
<keyword evidence="4" id="KW-0548">Nucleotidyltransferase</keyword>
<keyword evidence="8" id="KW-0694">RNA-binding</keyword>
<dbReference type="CDD" id="cd05398">
    <property type="entry name" value="NT_ClassII-CCAase"/>
    <property type="match status" value="1"/>
</dbReference>
<dbReference type="GO" id="GO:0016779">
    <property type="term" value="F:nucleotidyltransferase activity"/>
    <property type="evidence" value="ECO:0007669"/>
    <property type="project" value="UniProtKB-KW"/>
</dbReference>
<evidence type="ECO:0000259" key="10">
    <source>
        <dbReference type="Pfam" id="PF12627"/>
    </source>
</evidence>
<keyword evidence="6" id="KW-0547">Nucleotide-binding</keyword>
<feature type="domain" description="Poly A polymerase head" evidence="9">
    <location>
        <begin position="24"/>
        <end position="147"/>
    </location>
</feature>
<evidence type="ECO:0000256" key="8">
    <source>
        <dbReference type="RuleBase" id="RU003953"/>
    </source>
</evidence>
<sequence>MTEREFATDVVRRLQAAGFRALWAGGCVRDELLGLTPADYDVASDATPEQVKGNFRRCVEVGAAFGVIEVLGPRGDDGEWLKVQVATFRNDGHYSDGRRPDAVTFSSPEEDAQRRDFTVNGMFFDPIANQVIDYVGGQADLRAKVLRAIGDPTARFTEDKLRILRAVRMATRFELAIDPATLDAARRMASQIRVVSAERIAEELRKLFAHRYRARGAELLREFGLLSPVLPEVPSPDVRLLTALPPDSSFPLAFAAVLLPVGKKVAGNIAKRLKLSNDEKDRIEWLVDRHVGLRNAASLRPSQRHPLLTHPGVGDLLALTRAEGFAADADFCEAILHDTPPEVLDPPPLLTGDDLVAMGWKPGPLFKRVLETVRQKQLDGELQTAADATTFAEGMKP</sequence>
<dbReference type="Gene3D" id="1.10.3090.10">
    <property type="entry name" value="cca-adding enzyme, domain 2"/>
    <property type="match status" value="1"/>
</dbReference>
<evidence type="ECO:0000313" key="12">
    <source>
        <dbReference type="Proteomes" id="UP000324974"/>
    </source>
</evidence>
<dbReference type="Proteomes" id="UP000324974">
    <property type="component" value="Chromosome"/>
</dbReference>
<reference evidence="12" key="1">
    <citation type="submission" date="2019-08" db="EMBL/GenBank/DDBJ databases">
        <title>Limnoglobus roseus gen. nov., sp. nov., a novel freshwater planctomycete with a giant genome from the family Gemmataceae.</title>
        <authorList>
            <person name="Kulichevskaya I.S."/>
            <person name="Naumoff D.G."/>
            <person name="Miroshnikov K."/>
            <person name="Ivanova A."/>
            <person name="Philippov D.A."/>
            <person name="Hakobyan A."/>
            <person name="Rijpstra I.C."/>
            <person name="Sinninghe Damste J.S."/>
            <person name="Liesack W."/>
            <person name="Dedysh S.N."/>
        </authorList>
    </citation>
    <scope>NUCLEOTIDE SEQUENCE [LARGE SCALE GENOMIC DNA]</scope>
    <source>
        <strain evidence="12">PX52</strain>
    </source>
</reference>
<dbReference type="EMBL" id="CP042425">
    <property type="protein sequence ID" value="QEL15197.1"/>
    <property type="molecule type" value="Genomic_DNA"/>
</dbReference>
<keyword evidence="7" id="KW-0460">Magnesium</keyword>
<protein>
    <submittedName>
        <fullName evidence="11">CCA tRNA nucleotidyltransferase</fullName>
    </submittedName>
</protein>
<comment type="similarity">
    <text evidence="8">Belongs to the tRNA nucleotidyltransferase/poly(A) polymerase family.</text>
</comment>
<evidence type="ECO:0000256" key="3">
    <source>
        <dbReference type="ARBA" id="ARBA00022694"/>
    </source>
</evidence>
<dbReference type="GO" id="GO:0008033">
    <property type="term" value="P:tRNA processing"/>
    <property type="evidence" value="ECO:0007669"/>
    <property type="project" value="UniProtKB-KW"/>
</dbReference>
<keyword evidence="5" id="KW-0479">Metal-binding</keyword>
<accession>A0A5C1AAF3</accession>
<dbReference type="RefSeq" id="WP_149110030.1">
    <property type="nucleotide sequence ID" value="NZ_CP042425.1"/>
</dbReference>
<dbReference type="Pfam" id="PF01743">
    <property type="entry name" value="PolyA_pol"/>
    <property type="match status" value="1"/>
</dbReference>
<evidence type="ECO:0000256" key="4">
    <source>
        <dbReference type="ARBA" id="ARBA00022695"/>
    </source>
</evidence>
<keyword evidence="12" id="KW-1185">Reference proteome</keyword>
<dbReference type="InterPro" id="IPR002646">
    <property type="entry name" value="PolA_pol_head_dom"/>
</dbReference>
<dbReference type="InterPro" id="IPR043519">
    <property type="entry name" value="NT_sf"/>
</dbReference>
<dbReference type="PANTHER" id="PTHR46173:SF1">
    <property type="entry name" value="CCA TRNA NUCLEOTIDYLTRANSFERASE 1, MITOCHONDRIAL"/>
    <property type="match status" value="1"/>
</dbReference>
<keyword evidence="2 8" id="KW-0808">Transferase</keyword>
<dbReference type="PANTHER" id="PTHR46173">
    <property type="entry name" value="CCA TRNA NUCLEOTIDYLTRANSFERASE 1, MITOCHONDRIAL"/>
    <property type="match status" value="1"/>
</dbReference>
<dbReference type="Pfam" id="PF12627">
    <property type="entry name" value="PolyA_pol_RNAbd"/>
    <property type="match status" value="1"/>
</dbReference>
<feature type="domain" description="tRNA nucleotidyltransferase/poly(A) polymerase RNA and SrmB- binding" evidence="10">
    <location>
        <begin position="176"/>
        <end position="233"/>
    </location>
</feature>
<evidence type="ECO:0000256" key="1">
    <source>
        <dbReference type="ARBA" id="ARBA00001946"/>
    </source>
</evidence>
<dbReference type="KEGG" id="lrs:PX52LOC_02112"/>
<dbReference type="SUPFAM" id="SSF81891">
    <property type="entry name" value="Poly A polymerase C-terminal region-like"/>
    <property type="match status" value="1"/>
</dbReference>
<dbReference type="SUPFAM" id="SSF81301">
    <property type="entry name" value="Nucleotidyltransferase"/>
    <property type="match status" value="1"/>
</dbReference>
<dbReference type="GO" id="GO:0000049">
    <property type="term" value="F:tRNA binding"/>
    <property type="evidence" value="ECO:0007669"/>
    <property type="project" value="TreeGrafter"/>
</dbReference>
<comment type="cofactor">
    <cofactor evidence="1">
        <name>Mg(2+)</name>
        <dbReference type="ChEBI" id="CHEBI:18420"/>
    </cofactor>
</comment>
<evidence type="ECO:0000256" key="2">
    <source>
        <dbReference type="ARBA" id="ARBA00022679"/>
    </source>
</evidence>
<dbReference type="InterPro" id="IPR032828">
    <property type="entry name" value="PolyA_RNA-bd"/>
</dbReference>